<dbReference type="PANTHER" id="PTHR47332">
    <property type="entry name" value="SET DOMAIN-CONTAINING PROTEIN 5"/>
    <property type="match status" value="1"/>
</dbReference>
<reference evidence="2 3" key="1">
    <citation type="submission" date="2016-05" db="EMBL/GenBank/DDBJ databases">
        <title>Comparative analysis of secretome profiles of manganese(II)-oxidizing ascomycete fungi.</title>
        <authorList>
            <consortium name="DOE Joint Genome Institute"/>
            <person name="Zeiner C.A."/>
            <person name="Purvine S.O."/>
            <person name="Zink E.M."/>
            <person name="Wu S."/>
            <person name="Pasa-Tolic L."/>
            <person name="Chaput D.L."/>
            <person name="Haridas S."/>
            <person name="Grigoriev I.V."/>
            <person name="Santelli C.M."/>
            <person name="Hansel C.M."/>
        </authorList>
    </citation>
    <scope>NUCLEOTIDE SEQUENCE [LARGE SCALE GENOMIC DNA]</scope>
    <source>
        <strain evidence="2 3">SRC1lrK2f</strain>
    </source>
</reference>
<evidence type="ECO:0000313" key="2">
    <source>
        <dbReference type="EMBL" id="OAG17319.1"/>
    </source>
</evidence>
<dbReference type="EMBL" id="KV441487">
    <property type="protein sequence ID" value="OAG17319.1"/>
    <property type="molecule type" value="Genomic_DNA"/>
</dbReference>
<dbReference type="KEGG" id="aalt:CC77DRAFT_1064564"/>
<dbReference type="AlphaFoldDB" id="A0A177DET1"/>
<dbReference type="VEuPathDB" id="FungiDB:CC77DRAFT_1064564"/>
<organism evidence="2 3">
    <name type="scientific">Alternaria alternata</name>
    <name type="common">Alternaria rot fungus</name>
    <name type="synonym">Torula alternata</name>
    <dbReference type="NCBI Taxonomy" id="5599"/>
    <lineage>
        <taxon>Eukaryota</taxon>
        <taxon>Fungi</taxon>
        <taxon>Dikarya</taxon>
        <taxon>Ascomycota</taxon>
        <taxon>Pezizomycotina</taxon>
        <taxon>Dothideomycetes</taxon>
        <taxon>Pleosporomycetidae</taxon>
        <taxon>Pleosporales</taxon>
        <taxon>Pleosporineae</taxon>
        <taxon>Pleosporaceae</taxon>
        <taxon>Alternaria</taxon>
        <taxon>Alternaria sect. Alternaria</taxon>
        <taxon>Alternaria alternata complex</taxon>
    </lineage>
</organism>
<protein>
    <submittedName>
        <fullName evidence="2">SET domain-containing protein</fullName>
    </submittedName>
</protein>
<keyword evidence="3" id="KW-1185">Reference proteome</keyword>
<dbReference type="CDD" id="cd20071">
    <property type="entry name" value="SET_SMYD"/>
    <property type="match status" value="1"/>
</dbReference>
<dbReference type="Proteomes" id="UP000077248">
    <property type="component" value="Unassembled WGS sequence"/>
</dbReference>
<gene>
    <name evidence="2" type="ORF">CC77DRAFT_1064564</name>
</gene>
<dbReference type="Pfam" id="PF00856">
    <property type="entry name" value="SET"/>
    <property type="match status" value="1"/>
</dbReference>
<dbReference type="Gene3D" id="1.25.40.10">
    <property type="entry name" value="Tetratricopeptide repeat domain"/>
    <property type="match status" value="1"/>
</dbReference>
<dbReference type="InterPro" id="IPR011990">
    <property type="entry name" value="TPR-like_helical_dom_sf"/>
</dbReference>
<dbReference type="STRING" id="5599.A0A177DET1"/>
<evidence type="ECO:0000259" key="1">
    <source>
        <dbReference type="PROSITE" id="PS50280"/>
    </source>
</evidence>
<accession>A0A177DET1</accession>
<evidence type="ECO:0000313" key="3">
    <source>
        <dbReference type="Proteomes" id="UP000077248"/>
    </source>
</evidence>
<dbReference type="PROSITE" id="PS50280">
    <property type="entry name" value="SET"/>
    <property type="match status" value="1"/>
</dbReference>
<dbReference type="Gene3D" id="2.170.270.10">
    <property type="entry name" value="SET domain"/>
    <property type="match status" value="1"/>
</dbReference>
<proteinExistence type="predicted"/>
<dbReference type="SUPFAM" id="SSF82199">
    <property type="entry name" value="SET domain"/>
    <property type="match status" value="1"/>
</dbReference>
<dbReference type="OMA" id="KGYGCFA"/>
<dbReference type="GeneID" id="29114337"/>
<dbReference type="RefSeq" id="XP_018382740.1">
    <property type="nucleotide sequence ID" value="XM_018528743.1"/>
</dbReference>
<name>A0A177DET1_ALTAL</name>
<dbReference type="InterPro" id="IPR053185">
    <property type="entry name" value="SET_domain_protein"/>
</dbReference>
<dbReference type="SMART" id="SM00317">
    <property type="entry name" value="SET"/>
    <property type="match status" value="1"/>
</dbReference>
<sequence>MATSSIPSAPAGNPHYTIRAIPTKGYGCFALSDLPRGTRILSDTPLLVVPQAQYHTLHSSHGQDPKGWPSRIHESVLPKERTRIEQQHAARTGKEASLISIFQTNCMEMNAGAAVFPHASRFNHSCNPNACFSFNPSTGRENIHVMNPISAGTEITLSYCDMMHDKPLRAYELKHYGFVCDCPACADDEDDEESFGAKSAERRFRLAELERETRFFRGAGLSQGSEQQDFVKKLLELAALHKAEGDYSARLAAVFHDIALVCEIKGDIHMADVAATKALEVKRDCQGEDFPSYGRYADVVHRIKAKAALQR</sequence>
<feature type="domain" description="SET" evidence="1">
    <location>
        <begin position="14"/>
        <end position="160"/>
    </location>
</feature>
<dbReference type="InterPro" id="IPR046341">
    <property type="entry name" value="SET_dom_sf"/>
</dbReference>
<dbReference type="InterPro" id="IPR001214">
    <property type="entry name" value="SET_dom"/>
</dbReference>
<dbReference type="PANTHER" id="PTHR47332:SF2">
    <property type="entry name" value="SET-6"/>
    <property type="match status" value="1"/>
</dbReference>